<evidence type="ECO:0000313" key="3">
    <source>
        <dbReference type="Proteomes" id="UP001046870"/>
    </source>
</evidence>
<protein>
    <submittedName>
        <fullName evidence="2">Uncharacterized protein</fullName>
    </submittedName>
</protein>
<evidence type="ECO:0000313" key="2">
    <source>
        <dbReference type="EMBL" id="KAG7472848.1"/>
    </source>
</evidence>
<dbReference type="Proteomes" id="UP001046870">
    <property type="component" value="Chromosome 8"/>
</dbReference>
<comment type="caution">
    <text evidence="2">The sequence shown here is derived from an EMBL/GenBank/DDBJ whole genome shotgun (WGS) entry which is preliminary data.</text>
</comment>
<evidence type="ECO:0000256" key="1">
    <source>
        <dbReference type="SAM" id="MobiDB-lite"/>
    </source>
</evidence>
<feature type="region of interest" description="Disordered" evidence="1">
    <location>
        <begin position="42"/>
        <end position="87"/>
    </location>
</feature>
<dbReference type="EMBL" id="JAFDVH010000008">
    <property type="protein sequence ID" value="KAG7472848.1"/>
    <property type="molecule type" value="Genomic_DNA"/>
</dbReference>
<sequence>MLQFSTDTVSRIHSNAHATDFLRRRPGGCELRRGDSAAEHLQEAPECRAGPAVTGCPGVGAESGVRQAGREPSQQLHTAPHFATDQADMQAEPIRCRWIQRPSGSRTNLQLSLLLC</sequence>
<keyword evidence="3" id="KW-1185">Reference proteome</keyword>
<gene>
    <name evidence="2" type="ORF">MATL_G00113350</name>
</gene>
<dbReference type="AlphaFoldDB" id="A0A9D3T6X6"/>
<name>A0A9D3T6X6_MEGAT</name>
<organism evidence="2 3">
    <name type="scientific">Megalops atlanticus</name>
    <name type="common">Tarpon</name>
    <name type="synonym">Clupea gigantea</name>
    <dbReference type="NCBI Taxonomy" id="7932"/>
    <lineage>
        <taxon>Eukaryota</taxon>
        <taxon>Metazoa</taxon>
        <taxon>Chordata</taxon>
        <taxon>Craniata</taxon>
        <taxon>Vertebrata</taxon>
        <taxon>Euteleostomi</taxon>
        <taxon>Actinopterygii</taxon>
        <taxon>Neopterygii</taxon>
        <taxon>Teleostei</taxon>
        <taxon>Elopiformes</taxon>
        <taxon>Megalopidae</taxon>
        <taxon>Megalops</taxon>
    </lineage>
</organism>
<proteinExistence type="predicted"/>
<accession>A0A9D3T6X6</accession>
<reference evidence="2" key="1">
    <citation type="submission" date="2021-01" db="EMBL/GenBank/DDBJ databases">
        <authorList>
            <person name="Zahm M."/>
            <person name="Roques C."/>
            <person name="Cabau C."/>
            <person name="Klopp C."/>
            <person name="Donnadieu C."/>
            <person name="Jouanno E."/>
            <person name="Lampietro C."/>
            <person name="Louis A."/>
            <person name="Herpin A."/>
            <person name="Echchiki A."/>
            <person name="Berthelot C."/>
            <person name="Parey E."/>
            <person name="Roest-Crollius H."/>
            <person name="Braasch I."/>
            <person name="Postlethwait J."/>
            <person name="Bobe J."/>
            <person name="Montfort J."/>
            <person name="Bouchez O."/>
            <person name="Begum T."/>
            <person name="Mejri S."/>
            <person name="Adams A."/>
            <person name="Chen W.-J."/>
            <person name="Guiguen Y."/>
        </authorList>
    </citation>
    <scope>NUCLEOTIDE SEQUENCE</scope>
    <source>
        <strain evidence="2">YG-15Mar2019-1</strain>
        <tissue evidence="2">Brain</tissue>
    </source>
</reference>